<evidence type="ECO:0000313" key="2">
    <source>
        <dbReference type="Proteomes" id="UP000290565"/>
    </source>
</evidence>
<sequence>MPLLAFWESNPDEVSQTSIEQIVAMAGDGNLRDGSLCSDELRQYLTQSDTSKLASYVEHCLSNSFAKGGQVLQDLVNELGRRLDFKVANGRYQGTVNAIGFDGIWLSPEGHTIVAEVKTTDAYRIPLDTIASYRRKLLDSAEIAEPSSILVLVGRQDTGELEAQIRGSRHAWDIRVISVDSLLKLIQLKENSDDSETGRKIRSLLTPMEFTRLDSLVDVMFTTATDVEATIIHSAAEKAETSDVITSKETSTTPSGWEFTDATVLDAKRVKAIEALAKQLGTKFIKKSRALYWDSSHETRVACSVSKRYTKGSYPYWYAYHPQWDEFLGEGSRSFFVLGCMDLNFAYAIPLDILRKNLSALNTTTTERSTYWHIHLSETSNGLIALQLPKSSRQLPLDDFRVPLDQS</sequence>
<organism evidence="1 2">
    <name type="scientific">Bradyrhizobium zhanjiangense</name>
    <dbReference type="NCBI Taxonomy" id="1325107"/>
    <lineage>
        <taxon>Bacteria</taxon>
        <taxon>Pseudomonadati</taxon>
        <taxon>Pseudomonadota</taxon>
        <taxon>Alphaproteobacteria</taxon>
        <taxon>Hyphomicrobiales</taxon>
        <taxon>Nitrobacteraceae</taxon>
        <taxon>Bradyrhizobium</taxon>
    </lineage>
</organism>
<comment type="caution">
    <text evidence="1">The sequence shown here is derived from an EMBL/GenBank/DDBJ whole genome shotgun (WGS) entry which is preliminary data.</text>
</comment>
<dbReference type="Proteomes" id="UP000290565">
    <property type="component" value="Unassembled WGS sequence"/>
</dbReference>
<dbReference type="RefSeq" id="WP_128947070.1">
    <property type="nucleotide sequence ID" value="NZ_LBJM01000088.1"/>
</dbReference>
<accession>A0A4Q0S850</accession>
<evidence type="ECO:0000313" key="1">
    <source>
        <dbReference type="EMBL" id="RXH32640.1"/>
    </source>
</evidence>
<protein>
    <submittedName>
        <fullName evidence="1">Uncharacterized protein</fullName>
    </submittedName>
</protein>
<dbReference type="AlphaFoldDB" id="A0A4Q0S850"/>
<reference evidence="1 2" key="1">
    <citation type="submission" date="2015-04" db="EMBL/GenBank/DDBJ databases">
        <title>Comparative genomics of rhizobia nodulating Arachis hypogaea in China.</title>
        <authorList>
            <person name="Li Y."/>
        </authorList>
    </citation>
    <scope>NUCLEOTIDE SEQUENCE [LARGE SCALE GENOMIC DNA]</scope>
    <source>
        <strain evidence="1 2">CCBAU 51787</strain>
    </source>
</reference>
<dbReference type="EMBL" id="LBJM01000088">
    <property type="protein sequence ID" value="RXH32640.1"/>
    <property type="molecule type" value="Genomic_DNA"/>
</dbReference>
<gene>
    <name evidence="1" type="ORF">XH94_32110</name>
</gene>
<proteinExistence type="predicted"/>
<name>A0A4Q0S850_9BRAD</name>